<evidence type="ECO:0000313" key="2">
    <source>
        <dbReference type="Proteomes" id="UP001283361"/>
    </source>
</evidence>
<accession>A0AAE0YE88</accession>
<keyword evidence="2" id="KW-1185">Reference proteome</keyword>
<dbReference type="AlphaFoldDB" id="A0AAE0YE88"/>
<dbReference type="Proteomes" id="UP001283361">
    <property type="component" value="Unassembled WGS sequence"/>
</dbReference>
<sequence length="48" mass="5475">MIDFASPLTQSLFQARLLREHNIFVNGLSLPFPLFPYMIEVLENTGGH</sequence>
<evidence type="ECO:0000313" key="1">
    <source>
        <dbReference type="EMBL" id="KAK3742413.1"/>
    </source>
</evidence>
<organism evidence="1 2">
    <name type="scientific">Elysia crispata</name>
    <name type="common">lettuce slug</name>
    <dbReference type="NCBI Taxonomy" id="231223"/>
    <lineage>
        <taxon>Eukaryota</taxon>
        <taxon>Metazoa</taxon>
        <taxon>Spiralia</taxon>
        <taxon>Lophotrochozoa</taxon>
        <taxon>Mollusca</taxon>
        <taxon>Gastropoda</taxon>
        <taxon>Heterobranchia</taxon>
        <taxon>Euthyneura</taxon>
        <taxon>Panpulmonata</taxon>
        <taxon>Sacoglossa</taxon>
        <taxon>Placobranchoidea</taxon>
        <taxon>Plakobranchidae</taxon>
        <taxon>Elysia</taxon>
    </lineage>
</organism>
<comment type="caution">
    <text evidence="1">The sequence shown here is derived from an EMBL/GenBank/DDBJ whole genome shotgun (WGS) entry which is preliminary data.</text>
</comment>
<gene>
    <name evidence="1" type="ORF">RRG08_019165</name>
</gene>
<proteinExistence type="predicted"/>
<name>A0AAE0YE88_9GAST</name>
<protein>
    <submittedName>
        <fullName evidence="1">Uncharacterized protein</fullName>
    </submittedName>
</protein>
<reference evidence="1" key="1">
    <citation type="journal article" date="2023" name="G3 (Bethesda)">
        <title>A reference genome for the long-term kleptoplast-retaining sea slug Elysia crispata morphotype clarki.</title>
        <authorList>
            <person name="Eastman K.E."/>
            <person name="Pendleton A.L."/>
            <person name="Shaikh M.A."/>
            <person name="Suttiyut T."/>
            <person name="Ogas R."/>
            <person name="Tomko P."/>
            <person name="Gavelis G."/>
            <person name="Widhalm J.R."/>
            <person name="Wisecaver J.H."/>
        </authorList>
    </citation>
    <scope>NUCLEOTIDE SEQUENCE</scope>
    <source>
        <strain evidence="1">ECLA1</strain>
    </source>
</reference>
<dbReference type="EMBL" id="JAWDGP010006357">
    <property type="protein sequence ID" value="KAK3742413.1"/>
    <property type="molecule type" value="Genomic_DNA"/>
</dbReference>